<dbReference type="EMBL" id="PNEN01001637">
    <property type="protein sequence ID" value="PPJ52931.1"/>
    <property type="molecule type" value="Genomic_DNA"/>
</dbReference>
<dbReference type="Proteomes" id="UP000237631">
    <property type="component" value="Unassembled WGS sequence"/>
</dbReference>
<keyword evidence="3" id="KW-1185">Reference proteome</keyword>
<reference evidence="3" key="1">
    <citation type="journal article" date="2017" name="bioRxiv">
        <title>Conservation of a gene cluster reveals novel cercosporin biosynthetic mechanisms and extends production to the genus Colletotrichum.</title>
        <authorList>
            <person name="de Jonge R."/>
            <person name="Ebert M.K."/>
            <person name="Huitt-Roehl C.R."/>
            <person name="Pal P."/>
            <person name="Suttle J.C."/>
            <person name="Spanner R.E."/>
            <person name="Neubauer J.D."/>
            <person name="Jurick W.M.II."/>
            <person name="Stott K.A."/>
            <person name="Secor G.A."/>
            <person name="Thomma B.P.H.J."/>
            <person name="Van de Peer Y."/>
            <person name="Townsend C.A."/>
            <person name="Bolton M.D."/>
        </authorList>
    </citation>
    <scope>NUCLEOTIDE SEQUENCE [LARGE SCALE GENOMIC DNA]</scope>
    <source>
        <strain evidence="3">CBS538.71</strain>
    </source>
</reference>
<organism evidence="2 3">
    <name type="scientific">Cercospora berteroae</name>
    <dbReference type="NCBI Taxonomy" id="357750"/>
    <lineage>
        <taxon>Eukaryota</taxon>
        <taxon>Fungi</taxon>
        <taxon>Dikarya</taxon>
        <taxon>Ascomycota</taxon>
        <taxon>Pezizomycotina</taxon>
        <taxon>Dothideomycetes</taxon>
        <taxon>Dothideomycetidae</taxon>
        <taxon>Mycosphaerellales</taxon>
        <taxon>Mycosphaerellaceae</taxon>
        <taxon>Cercospora</taxon>
    </lineage>
</organism>
<evidence type="ECO:0000256" key="1">
    <source>
        <dbReference type="SAM" id="MobiDB-lite"/>
    </source>
</evidence>
<gene>
    <name evidence="2" type="ORF">CBER1_11663</name>
</gene>
<feature type="compositionally biased region" description="Basic and acidic residues" evidence="1">
    <location>
        <begin position="68"/>
        <end position="82"/>
    </location>
</feature>
<accession>A0A2S6BZQ1</accession>
<feature type="region of interest" description="Disordered" evidence="1">
    <location>
        <begin position="41"/>
        <end position="93"/>
    </location>
</feature>
<evidence type="ECO:0000313" key="3">
    <source>
        <dbReference type="Proteomes" id="UP000237631"/>
    </source>
</evidence>
<name>A0A2S6BZQ1_9PEZI</name>
<protein>
    <submittedName>
        <fullName evidence="2">Uncharacterized protein</fullName>
    </submittedName>
</protein>
<dbReference type="AlphaFoldDB" id="A0A2S6BZQ1"/>
<feature type="compositionally biased region" description="Acidic residues" evidence="1">
    <location>
        <begin position="41"/>
        <end position="52"/>
    </location>
</feature>
<sequence length="93" mass="10113">MDLPAPLATKYTKPAVTDDVEPEPAIFTNHNGIQLTQEQIDAEAGDAEEENGEGEKDADMANNSGQRQEAEPGDTARNRFLREGANNVMDVLK</sequence>
<proteinExistence type="predicted"/>
<evidence type="ECO:0000313" key="2">
    <source>
        <dbReference type="EMBL" id="PPJ52931.1"/>
    </source>
</evidence>
<comment type="caution">
    <text evidence="2">The sequence shown here is derived from an EMBL/GenBank/DDBJ whole genome shotgun (WGS) entry which is preliminary data.</text>
</comment>